<gene>
    <name evidence="3" type="ORF">OXD698_LOCUS29854</name>
</gene>
<evidence type="ECO:0000256" key="2">
    <source>
        <dbReference type="SAM" id="Phobius"/>
    </source>
</evidence>
<accession>A0A819NXH2</accession>
<dbReference type="SUPFAM" id="SSF52047">
    <property type="entry name" value="RNI-like"/>
    <property type="match status" value="2"/>
</dbReference>
<comment type="caution">
    <text evidence="3">The sequence shown here is derived from an EMBL/GenBank/DDBJ whole genome shotgun (WGS) entry which is preliminary data.</text>
</comment>
<evidence type="ECO:0000256" key="1">
    <source>
        <dbReference type="ARBA" id="ARBA00022737"/>
    </source>
</evidence>
<evidence type="ECO:0000313" key="4">
    <source>
        <dbReference type="Proteomes" id="UP000663844"/>
    </source>
</evidence>
<organism evidence="3 4">
    <name type="scientific">Adineta steineri</name>
    <dbReference type="NCBI Taxonomy" id="433720"/>
    <lineage>
        <taxon>Eukaryota</taxon>
        <taxon>Metazoa</taxon>
        <taxon>Spiralia</taxon>
        <taxon>Gnathifera</taxon>
        <taxon>Rotifera</taxon>
        <taxon>Eurotatoria</taxon>
        <taxon>Bdelloidea</taxon>
        <taxon>Adinetida</taxon>
        <taxon>Adinetidae</taxon>
        <taxon>Adineta</taxon>
    </lineage>
</organism>
<keyword evidence="2" id="KW-0472">Membrane</keyword>
<dbReference type="Proteomes" id="UP000663844">
    <property type="component" value="Unassembled WGS sequence"/>
</dbReference>
<dbReference type="InterPro" id="IPR032675">
    <property type="entry name" value="LRR_dom_sf"/>
</dbReference>
<name>A0A819NXH2_9BILA</name>
<keyword evidence="2" id="KW-0812">Transmembrane</keyword>
<proteinExistence type="predicted"/>
<dbReference type="PANTHER" id="PTHR24111:SF0">
    <property type="entry name" value="LEUCINE-RICH REPEAT-CONTAINING PROTEIN"/>
    <property type="match status" value="1"/>
</dbReference>
<protein>
    <submittedName>
        <fullName evidence="3">Uncharacterized protein</fullName>
    </submittedName>
</protein>
<sequence>MQSQELRYKKLVRKVRIVLINGESFVLLSDVRDTFERPIVRFSINGEPIGFALDDKYRPIEPLRILVTPYINNIIDCEKSDNTKFNKNNKERETDAVIAEIKKVQDKLADIELTSNKILVNTDVLIKKADAILRQTFELAEYTIPRLFVILPEIKTSINPINWWTRSYRLFFICECDNERHFAFHEGYEMKQIREFFRKYGPYVQKMFIVVRAAIAVSSFVLPQLTYFSPSVQQTIPRFLLDKSFQDTLTNNLNSMDNVTEHSFKENLSTRTMNALHLEDNIQGVELREIRSFLKRTDNQSSFGNLYRSTNENGQIRWLCLHHYRQYSGEKQTESLKQEFHQLGGEIRLDNAVVEKSSAKRLEEMLDVICRGLVLFKITLKNCRIRTSVFDKLLSIACQRNLIRHIKFQDIIIQPTVGFPKTHREIISKFEEALNNNKHLTIEYIVSLDEDTLKKGNSLLSHFVAHSTRRLSLNLYTNDIIERFLCSGLSDLDLQTIREWICKSKLSWSVRSSDRDRFVFAHSSQEMKQSLIILTGFLMQFQNLRELSYYKTTIEEDMLQTLCKALESNATSLRMLHFSEKPIANILTNNKISPIELSSSCVPHIVNMLKFNISLTELTLPSISCLHTDDIVSIIEALRIHPHICILQIGCIPPILRGDSYNVFDRLLNGTIIEDFTCVIDGDEQFFTLRDALEKNTILTSLRISILNMQCKEINEGFCQYIAQLPTLKILSLSLDVMIDCSRLCRSLVLSSSLQSLSLSRVSNWQNLTNLIESGWKLKSLSLCQCNIDFNDIELLVKSLRSNTTTITNLSLSNNNLSDDSVIKLGGALLSELFSLTMLDLSNNPLSLTCIVCLIKMLHFNTVLKVLDIRACLKRDDQECKKAIVDLTRMNEFVEVRWND</sequence>
<dbReference type="Gene3D" id="3.80.10.10">
    <property type="entry name" value="Ribonuclease Inhibitor"/>
    <property type="match status" value="2"/>
</dbReference>
<dbReference type="PANTHER" id="PTHR24111">
    <property type="entry name" value="LEUCINE-RICH REPEAT-CONTAINING PROTEIN 34"/>
    <property type="match status" value="1"/>
</dbReference>
<dbReference type="AlphaFoldDB" id="A0A819NXH2"/>
<feature type="transmembrane region" description="Helical" evidence="2">
    <location>
        <begin position="207"/>
        <end position="228"/>
    </location>
</feature>
<keyword evidence="1" id="KW-0677">Repeat</keyword>
<reference evidence="3" key="1">
    <citation type="submission" date="2021-02" db="EMBL/GenBank/DDBJ databases">
        <authorList>
            <person name="Nowell W R."/>
        </authorList>
    </citation>
    <scope>NUCLEOTIDE SEQUENCE</scope>
</reference>
<dbReference type="EMBL" id="CAJOAZ010003425">
    <property type="protein sequence ID" value="CAF4006803.1"/>
    <property type="molecule type" value="Genomic_DNA"/>
</dbReference>
<dbReference type="InterPro" id="IPR052201">
    <property type="entry name" value="LRR-containing_regulator"/>
</dbReference>
<keyword evidence="2" id="KW-1133">Transmembrane helix</keyword>
<evidence type="ECO:0000313" key="3">
    <source>
        <dbReference type="EMBL" id="CAF4006803.1"/>
    </source>
</evidence>